<sequence>MHFYANSTHVALLDTNLLTVLLVGQLGVGYIEKNKKTSQYTSDDFILLNDLLSQFKDIITTPHILAKTVNLIDWVQGEHRQILFAYLADFISQKQKIYLSAKDIIKSPAFIHLGLTDGAIFELAKDTHTVLITADLPLYAFGVNHGIKTINFNHIQDRHFQ</sequence>
<evidence type="ECO:0000313" key="5">
    <source>
        <dbReference type="Proteomes" id="UP001163283"/>
    </source>
</evidence>
<evidence type="ECO:0000313" key="4">
    <source>
        <dbReference type="Proteomes" id="UP000254133"/>
    </source>
</evidence>
<protein>
    <recommendedName>
        <fullName evidence="7">PIN domain-containing protein</fullName>
    </recommendedName>
</protein>
<organism evidence="1 4">
    <name type="scientific">Moraxella bovis</name>
    <dbReference type="NCBI Taxonomy" id="476"/>
    <lineage>
        <taxon>Bacteria</taxon>
        <taxon>Pseudomonadati</taxon>
        <taxon>Pseudomonadota</taxon>
        <taxon>Gammaproteobacteria</taxon>
        <taxon>Moraxellales</taxon>
        <taxon>Moraxellaceae</taxon>
        <taxon>Moraxella</taxon>
    </lineage>
</organism>
<dbReference type="Proteomes" id="UP001163632">
    <property type="component" value="Chromosome"/>
</dbReference>
<dbReference type="KEGG" id="mboi:DQF64_03885"/>
<dbReference type="EMBL" id="CP087781">
    <property type="protein sequence ID" value="UZA52355.1"/>
    <property type="molecule type" value="Genomic_DNA"/>
</dbReference>
<evidence type="ECO:0008006" key="7">
    <source>
        <dbReference type="Google" id="ProtNLM"/>
    </source>
</evidence>
<dbReference type="CDD" id="cd18702">
    <property type="entry name" value="PIN_VapC_like"/>
    <property type="match status" value="1"/>
</dbReference>
<dbReference type="InterPro" id="IPR059192">
    <property type="entry name" value="PIN_19"/>
</dbReference>
<evidence type="ECO:0000313" key="1">
    <source>
        <dbReference type="EMBL" id="STY92940.1"/>
    </source>
</evidence>
<gene>
    <name evidence="2" type="ORF">LP092_03820</name>
    <name evidence="3" type="ORF">LP129_04215</name>
    <name evidence="1" type="ORF">NCTC9426_01654</name>
</gene>
<dbReference type="AlphaFoldDB" id="A0A1T0A8C3"/>
<dbReference type="EMBL" id="CP087830">
    <property type="protein sequence ID" value="UZA03884.1"/>
    <property type="molecule type" value="Genomic_DNA"/>
</dbReference>
<reference evidence="1 4" key="1">
    <citation type="submission" date="2018-06" db="EMBL/GenBank/DDBJ databases">
        <authorList>
            <consortium name="Pathogen Informatics"/>
            <person name="Doyle S."/>
        </authorList>
    </citation>
    <scope>NUCLEOTIDE SEQUENCE [LARGE SCALE GENOMIC DNA]</scope>
    <source>
        <strain evidence="1 4">NCTC9426</strain>
    </source>
</reference>
<keyword evidence="6" id="KW-1185">Reference proteome</keyword>
<name>A0A1T0A8C3_MORBO</name>
<proteinExistence type="predicted"/>
<reference evidence="2 5" key="2">
    <citation type="journal article" date="2022" name="BMC Microbiol.">
        <title>Whole genome sequencing of Moraxella bovis strains from North America reveals two genotypes with different genetic determinants.</title>
        <authorList>
            <person name="Wynn E.L."/>
            <person name="Hille M.M."/>
            <person name="Loy J.D."/>
            <person name="Schuller G."/>
            <person name="Kuhn K.L."/>
            <person name="Dickey A.M."/>
            <person name="Bono J.L."/>
            <person name="Clawson M.L."/>
        </authorList>
    </citation>
    <scope>NUCLEOTIDE SEQUENCE</scope>
    <source>
        <strain evidence="2">SAM102599</strain>
        <strain evidence="3 5">SAM57978</strain>
    </source>
</reference>
<dbReference type="GeneID" id="77189295"/>
<dbReference type="STRING" id="476.B0182_02095"/>
<evidence type="ECO:0000313" key="3">
    <source>
        <dbReference type="EMBL" id="UZA52355.1"/>
    </source>
</evidence>
<evidence type="ECO:0000313" key="6">
    <source>
        <dbReference type="Proteomes" id="UP001163632"/>
    </source>
</evidence>
<dbReference type="Proteomes" id="UP001163283">
    <property type="component" value="Chromosome"/>
</dbReference>
<dbReference type="Proteomes" id="UP000254133">
    <property type="component" value="Unassembled WGS sequence"/>
</dbReference>
<evidence type="ECO:0000313" key="2">
    <source>
        <dbReference type="EMBL" id="UZA03884.1"/>
    </source>
</evidence>
<dbReference type="EMBL" id="UGPZ01000003">
    <property type="protein sequence ID" value="STY92940.1"/>
    <property type="molecule type" value="Genomic_DNA"/>
</dbReference>
<dbReference type="RefSeq" id="WP_078273358.1">
    <property type="nucleotide sequence ID" value="NZ_CP030241.1"/>
</dbReference>
<accession>A0A1T0A8C3</accession>